<dbReference type="EMBL" id="QGDJ01000001">
    <property type="protein sequence ID" value="PWJ21981.1"/>
    <property type="molecule type" value="Genomic_DNA"/>
</dbReference>
<proteinExistence type="predicted"/>
<dbReference type="EMBL" id="UETC01000001">
    <property type="protein sequence ID" value="SSA38259.1"/>
    <property type="molecule type" value="Genomic_DNA"/>
</dbReference>
<evidence type="ECO:0000313" key="4">
    <source>
        <dbReference type="Proteomes" id="UP000251571"/>
    </source>
</evidence>
<accession>A0A2Y9A6N2</accession>
<protein>
    <submittedName>
        <fullName evidence="2">Glycosyl transferase family 2</fullName>
    </submittedName>
</protein>
<reference evidence="1 3" key="2">
    <citation type="submission" date="2018-03" db="EMBL/GenBank/DDBJ databases">
        <title>Genomic Encyclopedia of Archaeal and Bacterial Type Strains, Phase II (KMG-II): from individual species to whole genera.</title>
        <authorList>
            <person name="Goeker M."/>
        </authorList>
    </citation>
    <scope>NUCLEOTIDE SEQUENCE [LARGE SCALE GENOMIC DNA]</scope>
    <source>
        <strain evidence="1 3">DSM 25227</strain>
    </source>
</reference>
<evidence type="ECO:0000313" key="3">
    <source>
        <dbReference type="Proteomes" id="UP000245839"/>
    </source>
</evidence>
<sequence length="334" mass="37156">MRPTHSDVLDSLEIASGTLRSGAPSILSMMRDEMHFLPAWLDHHRRIGVAQFVVLDDGSGDGTAELLAAQPDVVMLRSRYGYGDPADGRGPLGFKRAARAGVVMKDAIAQKFLWGRHALYVDADEFLLPPAEAPDLPAILDVLRAERRPTVAASLVEFFPERLPPPGTPAAPPGDFDALLAECPYFEAHPLLRLRPFRQPQQIALAKSSVLWDRYVREKIPEADRPPLSRHSTLKTPIVRRSRLVWRYGSHKANWPPPTDRLLTVAHFVFTSALPAKIDKVLAHGGHNHGGASYKRFAALVQAMRAEDASFLTERSERYVHPDQLKAAGLMLWR</sequence>
<keyword evidence="2" id="KW-0808">Transferase</keyword>
<dbReference type="Proteomes" id="UP000245839">
    <property type="component" value="Unassembled WGS sequence"/>
</dbReference>
<evidence type="ECO:0000313" key="2">
    <source>
        <dbReference type="EMBL" id="SSA38259.1"/>
    </source>
</evidence>
<reference evidence="2 4" key="1">
    <citation type="submission" date="2016-10" db="EMBL/GenBank/DDBJ databases">
        <authorList>
            <person name="Cai Z."/>
        </authorList>
    </citation>
    <scope>NUCLEOTIDE SEQUENCE [LARGE SCALE GENOMIC DNA]</scope>
    <source>
        <strain evidence="2 4">DSM 25227</strain>
    </source>
</reference>
<gene>
    <name evidence="1" type="ORF">BCF38_101390</name>
    <name evidence="2" type="ORF">SAMN05421539_101390</name>
</gene>
<organism evidence="2 4">
    <name type="scientific">Jannaschia seohaensis</name>
    <dbReference type="NCBI Taxonomy" id="475081"/>
    <lineage>
        <taxon>Bacteria</taxon>
        <taxon>Pseudomonadati</taxon>
        <taxon>Pseudomonadota</taxon>
        <taxon>Alphaproteobacteria</taxon>
        <taxon>Rhodobacterales</taxon>
        <taxon>Roseobacteraceae</taxon>
        <taxon>Jannaschia</taxon>
    </lineage>
</organism>
<dbReference type="AlphaFoldDB" id="A0A2Y9A6N2"/>
<keyword evidence="3" id="KW-1185">Reference proteome</keyword>
<dbReference type="OrthoDB" id="3010234at2"/>
<evidence type="ECO:0000313" key="1">
    <source>
        <dbReference type="EMBL" id="PWJ21981.1"/>
    </source>
</evidence>
<dbReference type="RefSeq" id="WP_109562579.1">
    <property type="nucleotide sequence ID" value="NZ_QGDJ01000001.1"/>
</dbReference>
<name>A0A2Y9A6N2_9RHOB</name>
<dbReference type="GO" id="GO:0016740">
    <property type="term" value="F:transferase activity"/>
    <property type="evidence" value="ECO:0007669"/>
    <property type="project" value="UniProtKB-KW"/>
</dbReference>
<dbReference type="Proteomes" id="UP000251571">
    <property type="component" value="Unassembled WGS sequence"/>
</dbReference>
<dbReference type="Pfam" id="PF13704">
    <property type="entry name" value="Glyco_tranf_2_4"/>
    <property type="match status" value="1"/>
</dbReference>